<accession>A0A3G1KTW1</accession>
<keyword evidence="3" id="KW-1185">Reference proteome</keyword>
<dbReference type="Gene3D" id="3.40.50.2000">
    <property type="entry name" value="Glycogen Phosphorylase B"/>
    <property type="match status" value="1"/>
</dbReference>
<dbReference type="AlphaFoldDB" id="A0A3G1KTW1"/>
<keyword evidence="2" id="KW-0808">Transferase</keyword>
<dbReference type="PANTHER" id="PTHR36836">
    <property type="entry name" value="COLANIC ACID BIOSYNTHESIS PROTEIN WCAK"/>
    <property type="match status" value="1"/>
</dbReference>
<dbReference type="InterPro" id="IPR019896">
    <property type="entry name" value="Polysacch_pyruvyl_Trfase_CsaB"/>
</dbReference>
<reference evidence="2 3" key="1">
    <citation type="submission" date="2016-10" db="EMBL/GenBank/DDBJ databases">
        <title>Complete Genome Sequence of Peptococcaceae strain DCMF.</title>
        <authorList>
            <person name="Edwards R.J."/>
            <person name="Holland S.I."/>
            <person name="Deshpande N.P."/>
            <person name="Wong Y.K."/>
            <person name="Ertan H."/>
            <person name="Manefield M."/>
            <person name="Russell T.L."/>
            <person name="Lee M.J."/>
        </authorList>
    </citation>
    <scope>NUCLEOTIDE SEQUENCE [LARGE SCALE GENOMIC DNA]</scope>
    <source>
        <strain evidence="2 3">DCMF</strain>
    </source>
</reference>
<dbReference type="GO" id="GO:0016740">
    <property type="term" value="F:transferase activity"/>
    <property type="evidence" value="ECO:0007669"/>
    <property type="project" value="UniProtKB-KW"/>
</dbReference>
<dbReference type="InterPro" id="IPR007345">
    <property type="entry name" value="Polysacch_pyruvyl_Trfase"/>
</dbReference>
<feature type="domain" description="Polysaccharide pyruvyl transferase" evidence="1">
    <location>
        <begin position="14"/>
        <end position="292"/>
    </location>
</feature>
<evidence type="ECO:0000313" key="3">
    <source>
        <dbReference type="Proteomes" id="UP000323521"/>
    </source>
</evidence>
<proteinExistence type="predicted"/>
<dbReference type="PANTHER" id="PTHR36836:SF1">
    <property type="entry name" value="COLANIC ACID BIOSYNTHESIS PROTEIN WCAK"/>
    <property type="match status" value="1"/>
</dbReference>
<protein>
    <submittedName>
        <fullName evidence="2">Polysaccharide pyruvyl transferase CsaB</fullName>
    </submittedName>
</protein>
<dbReference type="RefSeq" id="WP_148135209.1">
    <property type="nucleotide sequence ID" value="NZ_CP017634.1"/>
</dbReference>
<dbReference type="EMBL" id="CP017634">
    <property type="protein sequence ID" value="ATW25943.1"/>
    <property type="molecule type" value="Genomic_DNA"/>
</dbReference>
<dbReference type="Proteomes" id="UP000323521">
    <property type="component" value="Chromosome"/>
</dbReference>
<organism evidence="2 3">
    <name type="scientific">Formimonas warabiya</name>
    <dbReference type="NCBI Taxonomy" id="1761012"/>
    <lineage>
        <taxon>Bacteria</taxon>
        <taxon>Bacillati</taxon>
        <taxon>Bacillota</taxon>
        <taxon>Clostridia</taxon>
        <taxon>Eubacteriales</taxon>
        <taxon>Peptococcaceae</taxon>
        <taxon>Candidatus Formimonas</taxon>
    </lineage>
</organism>
<dbReference type="NCBIfam" id="TIGR03609">
    <property type="entry name" value="S_layer_CsaB"/>
    <property type="match status" value="1"/>
</dbReference>
<evidence type="ECO:0000313" key="2">
    <source>
        <dbReference type="EMBL" id="ATW25943.1"/>
    </source>
</evidence>
<gene>
    <name evidence="2" type="ORF">DCMF_15215</name>
</gene>
<dbReference type="KEGG" id="fwa:DCMF_15215"/>
<dbReference type="Pfam" id="PF04230">
    <property type="entry name" value="PS_pyruv_trans"/>
    <property type="match status" value="1"/>
</dbReference>
<dbReference type="SUPFAM" id="SSF53756">
    <property type="entry name" value="UDP-Glycosyltransferase/glycogen phosphorylase"/>
    <property type="match status" value="1"/>
</dbReference>
<evidence type="ECO:0000259" key="1">
    <source>
        <dbReference type="Pfam" id="PF04230"/>
    </source>
</evidence>
<dbReference type="OrthoDB" id="3199616at2"/>
<sequence length="365" mass="40309">MKNIVLSGYYGFNNIGDEAVLASVIQALRDEMPDVQITVLSNDPQQTEKQYSVQAVNRWRVAQIIPALRRCNLLISGGGSLLQDVTGPKSILYYLGVIQLAHWFGKPVMIYAQGIGPVKRSWARKLMARVLNRVRAISVRDQASKADLEAMGVSRPPIAVTVDPVIGWARPGDRHFPDSLHPLNSDERKCVGVSLRHWDGLNEKEMAAVCDFIGEKGYRVIFLPFHFPGDISVCRKVANLMKGESFLVKDNFSPGEMMDAVGSMHLIIGMRLHALIMAGAQGVPFVAVSYDPKVERFAELMGQAAACSVETLSCADLKRVVEQILGDYSLIKQDLLQKTEVLKIKARENAKIAAQLIHQGNCQLS</sequence>
<name>A0A3G1KTW1_FORW1</name>